<dbReference type="InterPro" id="IPR013528">
    <property type="entry name" value="HMG_CoA_synth_N"/>
</dbReference>
<comment type="similarity">
    <text evidence="1">Belongs to the thiolase-like superfamily. HMG-CoA synthase family.</text>
</comment>
<sequence length="405" mass="44880">MIIGLEAISFHTTQHYIELSDLAEARSIAPEKFTRGLGQQQMSIACLPEDTVHLAINAAKKALERFNIAPEEIGMLVVGTESGVDHSKPVAVYVHQALGLPSNCISYETKHACFGAMAAISAAGDWLISGRANNRKALIIAADIANYALHSAAEPTQGAGAVAMVISDHPTLVHFDRNVAGHFTHNVMDFWRPLYAKEALTDGHYSIECYLDALTHTLTDAKPELPRLSDLQACLYHVPFVKMASKAHQRHFEYDQDLKLEKASTDWLNFEQSYQTKTLPWLDYNARVGNIYTGSLFLSLMALLVNGNLTPDQLISLFSYGSGSAAAFSLIRPIAGYEQFKSCIDPSLELAGRTRLSISQYEEIMQQRDQSITENDRIDPADWGLTTPYLYNGNQAHIRQYSDLL</sequence>
<dbReference type="EMBL" id="CP011797">
    <property type="protein sequence ID" value="ATX76286.1"/>
    <property type="molecule type" value="Genomic_DNA"/>
</dbReference>
<feature type="domain" description="Hydroxymethylglutaryl-coenzyme A synthase C-terminal" evidence="4">
    <location>
        <begin position="271"/>
        <end position="400"/>
    </location>
</feature>
<dbReference type="PANTHER" id="PTHR43323">
    <property type="entry name" value="3-HYDROXY-3-METHYLGLUTARYL COENZYME A SYNTHASE"/>
    <property type="match status" value="1"/>
</dbReference>
<dbReference type="Pfam" id="PF01154">
    <property type="entry name" value="HMG_CoA_synt_N"/>
    <property type="match status" value="1"/>
</dbReference>
<accession>A0A2K8KTQ7</accession>
<keyword evidence="6" id="KW-1185">Reference proteome</keyword>
<dbReference type="RefSeq" id="WP_100256638.1">
    <property type="nucleotide sequence ID" value="NZ_CP011797.1"/>
</dbReference>
<keyword evidence="5" id="KW-0012">Acyltransferase</keyword>
<dbReference type="Gene3D" id="3.40.47.10">
    <property type="match status" value="2"/>
</dbReference>
<keyword evidence="2 5" id="KW-0808">Transferase</keyword>
<gene>
    <name evidence="5" type="ORF">REIFOR_01138</name>
</gene>
<dbReference type="GO" id="GO:0006084">
    <property type="term" value="P:acetyl-CoA metabolic process"/>
    <property type="evidence" value="ECO:0007669"/>
    <property type="project" value="InterPro"/>
</dbReference>
<dbReference type="Pfam" id="PF08540">
    <property type="entry name" value="HMG_CoA_synt_C"/>
    <property type="match status" value="2"/>
</dbReference>
<name>A0A2K8KTQ7_9GAMM</name>
<protein>
    <submittedName>
        <fullName evidence="5">Hydroxymethylglutaryl-CoA synthase</fullName>
        <ecNumber evidence="5">2.3.3.10</ecNumber>
    </submittedName>
</protein>
<dbReference type="InterPro" id="IPR013746">
    <property type="entry name" value="HMG_CoA_synt_C_dom"/>
</dbReference>
<dbReference type="OrthoDB" id="9769523at2"/>
<reference evidence="5 6" key="1">
    <citation type="journal article" date="2017" name="Environ. Microbiol.">
        <title>Genomic and physiological analyses of 'Reinekea forsetii' reveal a versatile opportunistic lifestyle during spring algae blooms.</title>
        <authorList>
            <person name="Avci B."/>
            <person name="Hahnke R.L."/>
            <person name="Chafee M."/>
            <person name="Fischer T."/>
            <person name="Gruber-Vodicka H."/>
            <person name="Tegetmeyer H.E."/>
            <person name="Harder J."/>
            <person name="Fuchs B.M."/>
            <person name="Amann R.I."/>
            <person name="Teeling H."/>
        </authorList>
    </citation>
    <scope>NUCLEOTIDE SEQUENCE [LARGE SCALE GENOMIC DNA]</scope>
    <source>
        <strain evidence="5 6">Hel1_31_D35</strain>
    </source>
</reference>
<feature type="domain" description="Hydroxymethylglutaryl-coenzyme A synthase C-terminal" evidence="4">
    <location>
        <begin position="173"/>
        <end position="255"/>
    </location>
</feature>
<dbReference type="KEGG" id="rfo:REIFOR_01138"/>
<evidence type="ECO:0000256" key="2">
    <source>
        <dbReference type="ARBA" id="ARBA00022679"/>
    </source>
</evidence>
<dbReference type="SUPFAM" id="SSF53901">
    <property type="entry name" value="Thiolase-like"/>
    <property type="match status" value="2"/>
</dbReference>
<evidence type="ECO:0000259" key="3">
    <source>
        <dbReference type="Pfam" id="PF01154"/>
    </source>
</evidence>
<dbReference type="PANTHER" id="PTHR43323:SF2">
    <property type="entry name" value="HYDROXYMETHYLGLUTARYL-COA SYNTHASE"/>
    <property type="match status" value="1"/>
</dbReference>
<evidence type="ECO:0000313" key="5">
    <source>
        <dbReference type="EMBL" id="ATX76286.1"/>
    </source>
</evidence>
<organism evidence="5 6">
    <name type="scientific">Reinekea forsetii</name>
    <dbReference type="NCBI Taxonomy" id="1336806"/>
    <lineage>
        <taxon>Bacteria</taxon>
        <taxon>Pseudomonadati</taxon>
        <taxon>Pseudomonadota</taxon>
        <taxon>Gammaproteobacteria</taxon>
        <taxon>Oceanospirillales</taxon>
        <taxon>Saccharospirillaceae</taxon>
        <taxon>Reinekea</taxon>
    </lineage>
</organism>
<evidence type="ECO:0000256" key="1">
    <source>
        <dbReference type="ARBA" id="ARBA00007061"/>
    </source>
</evidence>
<dbReference type="CDD" id="cd00827">
    <property type="entry name" value="init_cond_enzymes"/>
    <property type="match status" value="1"/>
</dbReference>
<dbReference type="GO" id="GO:0004421">
    <property type="term" value="F:hydroxymethylglutaryl-CoA synthase activity"/>
    <property type="evidence" value="ECO:0007669"/>
    <property type="project" value="UniProtKB-EC"/>
</dbReference>
<evidence type="ECO:0000259" key="4">
    <source>
        <dbReference type="Pfam" id="PF08540"/>
    </source>
</evidence>
<dbReference type="InterPro" id="IPR016039">
    <property type="entry name" value="Thiolase-like"/>
</dbReference>
<feature type="domain" description="Hydroxymethylglutaryl-coenzyme A synthase N-terminal" evidence="3">
    <location>
        <begin position="3"/>
        <end position="167"/>
    </location>
</feature>
<dbReference type="EC" id="2.3.3.10" evidence="5"/>
<evidence type="ECO:0000313" key="6">
    <source>
        <dbReference type="Proteomes" id="UP000229757"/>
    </source>
</evidence>
<dbReference type="Proteomes" id="UP000229757">
    <property type="component" value="Chromosome"/>
</dbReference>
<dbReference type="AlphaFoldDB" id="A0A2K8KTQ7"/>
<proteinExistence type="inferred from homology"/>